<protein>
    <submittedName>
        <fullName evidence="3">CPBP family intramembrane metalloprotease</fullName>
    </submittedName>
</protein>
<keyword evidence="3" id="KW-0482">Metalloprotease</keyword>
<dbReference type="EMBL" id="CP051682">
    <property type="protein sequence ID" value="QJD96346.1"/>
    <property type="molecule type" value="Genomic_DNA"/>
</dbReference>
<dbReference type="Proteomes" id="UP000503278">
    <property type="component" value="Chromosome"/>
</dbReference>
<dbReference type="RefSeq" id="WP_169607613.1">
    <property type="nucleotide sequence ID" value="NZ_CP051682.1"/>
</dbReference>
<gene>
    <name evidence="3" type="ORF">HH214_10945</name>
</gene>
<name>A0A7L5E7J6_9SPHI</name>
<sequence length="310" mass="35161">MMTEKPYQRQQMNPALQFVVFLALTVGLIIVGQLLGLAAAYIFYGSDAVKQILHMNISTPQATHALWAIQLLGTTLPIGLIPVLFALIVKEPNAYLKTNINFRPILLMAVLLIMVASTPILQVLINFNQRMVLPQWLKGLEDWMRSSEQMAQKAMMAMLQMNTVWDCIVNVLLIGLLTAFVEELMFRGCLQTILVRWTKSTHAAIWITAALFSAFHMEFFGFLPRLMLGVLFGYFAAWSGSIWPAVWAHFINNGTDVVLVYLYQHKKLAGNPDSPYVFNYSWYILSVLITVALLYAYRAIALNKHQAYLH</sequence>
<proteinExistence type="predicted"/>
<dbReference type="KEGG" id="mrob:HH214_10945"/>
<dbReference type="PANTHER" id="PTHR36435">
    <property type="entry name" value="SLR1288 PROTEIN"/>
    <property type="match status" value="1"/>
</dbReference>
<dbReference type="GO" id="GO:0008237">
    <property type="term" value="F:metallopeptidase activity"/>
    <property type="evidence" value="ECO:0007669"/>
    <property type="project" value="UniProtKB-KW"/>
</dbReference>
<organism evidence="3 4">
    <name type="scientific">Mucilaginibacter robiniae</name>
    <dbReference type="NCBI Taxonomy" id="2728022"/>
    <lineage>
        <taxon>Bacteria</taxon>
        <taxon>Pseudomonadati</taxon>
        <taxon>Bacteroidota</taxon>
        <taxon>Sphingobacteriia</taxon>
        <taxon>Sphingobacteriales</taxon>
        <taxon>Sphingobacteriaceae</taxon>
        <taxon>Mucilaginibacter</taxon>
    </lineage>
</organism>
<feature type="transmembrane region" description="Helical" evidence="1">
    <location>
        <begin position="163"/>
        <end position="181"/>
    </location>
</feature>
<feature type="transmembrane region" description="Helical" evidence="1">
    <location>
        <begin position="280"/>
        <end position="297"/>
    </location>
</feature>
<feature type="transmembrane region" description="Helical" evidence="1">
    <location>
        <begin position="201"/>
        <end position="223"/>
    </location>
</feature>
<evidence type="ECO:0000256" key="1">
    <source>
        <dbReference type="SAM" id="Phobius"/>
    </source>
</evidence>
<dbReference type="AlphaFoldDB" id="A0A7L5E7J6"/>
<feature type="transmembrane region" description="Helical" evidence="1">
    <location>
        <begin position="105"/>
        <end position="125"/>
    </location>
</feature>
<reference evidence="3 4" key="1">
    <citation type="submission" date="2020-04" db="EMBL/GenBank/DDBJ databases">
        <title>Genome sequencing of novel species.</title>
        <authorList>
            <person name="Heo J."/>
            <person name="Kim S.-J."/>
            <person name="Kim J.-S."/>
            <person name="Hong S.-B."/>
            <person name="Kwon S.-W."/>
        </authorList>
    </citation>
    <scope>NUCLEOTIDE SEQUENCE [LARGE SCALE GENOMIC DNA]</scope>
    <source>
        <strain evidence="3 4">F39-2</strain>
    </source>
</reference>
<dbReference type="Pfam" id="PF02517">
    <property type="entry name" value="Rce1-like"/>
    <property type="match status" value="1"/>
</dbReference>
<dbReference type="InterPro" id="IPR052710">
    <property type="entry name" value="CAAX_protease"/>
</dbReference>
<keyword evidence="4" id="KW-1185">Reference proteome</keyword>
<feature type="transmembrane region" description="Helical" evidence="1">
    <location>
        <begin position="20"/>
        <end position="44"/>
    </location>
</feature>
<keyword evidence="3" id="KW-0378">Hydrolase</keyword>
<keyword evidence="3" id="KW-0645">Protease</keyword>
<dbReference type="PANTHER" id="PTHR36435:SF1">
    <property type="entry name" value="CAAX AMINO TERMINAL PROTEASE FAMILY PROTEIN"/>
    <property type="match status" value="1"/>
</dbReference>
<keyword evidence="1" id="KW-0812">Transmembrane</keyword>
<evidence type="ECO:0000259" key="2">
    <source>
        <dbReference type="Pfam" id="PF02517"/>
    </source>
</evidence>
<feature type="transmembrane region" description="Helical" evidence="1">
    <location>
        <begin position="65"/>
        <end position="85"/>
    </location>
</feature>
<dbReference type="InterPro" id="IPR003675">
    <property type="entry name" value="Rce1/LyrA-like_dom"/>
</dbReference>
<keyword evidence="1" id="KW-0472">Membrane</keyword>
<dbReference type="GO" id="GO:0080120">
    <property type="term" value="P:CAAX-box protein maturation"/>
    <property type="evidence" value="ECO:0007669"/>
    <property type="project" value="UniProtKB-ARBA"/>
</dbReference>
<feature type="transmembrane region" description="Helical" evidence="1">
    <location>
        <begin position="230"/>
        <end position="251"/>
    </location>
</feature>
<dbReference type="GO" id="GO:0006508">
    <property type="term" value="P:proteolysis"/>
    <property type="evidence" value="ECO:0007669"/>
    <property type="project" value="UniProtKB-KW"/>
</dbReference>
<evidence type="ECO:0000313" key="3">
    <source>
        <dbReference type="EMBL" id="QJD96346.1"/>
    </source>
</evidence>
<feature type="domain" description="CAAX prenyl protease 2/Lysostaphin resistance protein A-like" evidence="2">
    <location>
        <begin position="167"/>
        <end position="254"/>
    </location>
</feature>
<evidence type="ECO:0000313" key="4">
    <source>
        <dbReference type="Proteomes" id="UP000503278"/>
    </source>
</evidence>
<accession>A0A7L5E7J6</accession>
<dbReference type="GO" id="GO:0004175">
    <property type="term" value="F:endopeptidase activity"/>
    <property type="evidence" value="ECO:0007669"/>
    <property type="project" value="UniProtKB-ARBA"/>
</dbReference>
<keyword evidence="1" id="KW-1133">Transmembrane helix</keyword>